<dbReference type="EMBL" id="JAWDIU010000002">
    <property type="protein sequence ID" value="MDU0326931.1"/>
    <property type="molecule type" value="Genomic_DNA"/>
</dbReference>
<protein>
    <submittedName>
        <fullName evidence="1">Uncharacterized protein</fullName>
    </submittedName>
</protein>
<evidence type="ECO:0000313" key="1">
    <source>
        <dbReference type="EMBL" id="MDU0326931.1"/>
    </source>
</evidence>
<dbReference type="RefSeq" id="WP_316001302.1">
    <property type="nucleotide sequence ID" value="NZ_JAWDIU010000002.1"/>
</dbReference>
<gene>
    <name evidence="1" type="ORF">RWH43_09205</name>
</gene>
<dbReference type="Proteomes" id="UP001256673">
    <property type="component" value="Unassembled WGS sequence"/>
</dbReference>
<keyword evidence="2" id="KW-1185">Reference proteome</keyword>
<accession>A0ABU3RVL5</accession>
<reference evidence="1 2" key="1">
    <citation type="submission" date="2023-09" db="EMBL/GenBank/DDBJ databases">
        <title>Microbacterium fusihabitans sp. nov., Microbacterium phycihabitans sp. nov., and Microbacterium cervinum sp. nov., isolated from dried seaweeds of beach.</title>
        <authorList>
            <person name="Lee S.D."/>
        </authorList>
    </citation>
    <scope>NUCLEOTIDE SEQUENCE [LARGE SCALE GENOMIC DNA]</scope>
    <source>
        <strain evidence="1 2">KSW2-21</strain>
    </source>
</reference>
<sequence length="40" mass="4386">MTSLADTCIDIARSRHPALALAVADATVRRDPWATSRSWC</sequence>
<proteinExistence type="predicted"/>
<comment type="caution">
    <text evidence="1">The sequence shown here is derived from an EMBL/GenBank/DDBJ whole genome shotgun (WGS) entry which is preliminary data.</text>
</comment>
<evidence type="ECO:0000313" key="2">
    <source>
        <dbReference type="Proteomes" id="UP001256673"/>
    </source>
</evidence>
<organism evidence="1 2">
    <name type="scientific">Microbacterium algihabitans</name>
    <dbReference type="NCBI Taxonomy" id="3075992"/>
    <lineage>
        <taxon>Bacteria</taxon>
        <taxon>Bacillati</taxon>
        <taxon>Actinomycetota</taxon>
        <taxon>Actinomycetes</taxon>
        <taxon>Micrococcales</taxon>
        <taxon>Microbacteriaceae</taxon>
        <taxon>Microbacterium</taxon>
    </lineage>
</organism>
<name>A0ABU3RVL5_9MICO</name>